<dbReference type="PROSITE" id="PS50191">
    <property type="entry name" value="CRAL_TRIO"/>
    <property type="match status" value="1"/>
</dbReference>
<dbReference type="Proteomes" id="UP001497472">
    <property type="component" value="Unassembled WGS sequence"/>
</dbReference>
<dbReference type="SUPFAM" id="SSF46938">
    <property type="entry name" value="CRAL/TRIO N-terminal domain"/>
    <property type="match status" value="1"/>
</dbReference>
<evidence type="ECO:0000259" key="1">
    <source>
        <dbReference type="PROSITE" id="PS50191"/>
    </source>
</evidence>
<dbReference type="InterPro" id="IPR036273">
    <property type="entry name" value="CRAL/TRIO_N_dom_sf"/>
</dbReference>
<dbReference type="PRINTS" id="PR00180">
    <property type="entry name" value="CRETINALDHBP"/>
</dbReference>
<dbReference type="PANTHER" id="PTHR10174">
    <property type="entry name" value="ALPHA-TOCOPHEROL TRANSFER PROTEIN-RELATED"/>
    <property type="match status" value="1"/>
</dbReference>
<gene>
    <name evidence="2" type="ORF">LNINA_LOCUS1668</name>
</gene>
<dbReference type="Pfam" id="PF00650">
    <property type="entry name" value="CRAL_TRIO"/>
    <property type="match status" value="1"/>
</dbReference>
<keyword evidence="3" id="KW-1185">Reference proteome</keyword>
<name>A0AAV1IWU5_9NEOP</name>
<reference evidence="2 3" key="1">
    <citation type="submission" date="2023-11" db="EMBL/GenBank/DDBJ databases">
        <authorList>
            <person name="Okamura Y."/>
        </authorList>
    </citation>
    <scope>NUCLEOTIDE SEQUENCE [LARGE SCALE GENOMIC DNA]</scope>
</reference>
<dbReference type="Gene3D" id="3.40.525.10">
    <property type="entry name" value="CRAL-TRIO lipid binding domain"/>
    <property type="match status" value="1"/>
</dbReference>
<dbReference type="GO" id="GO:1902936">
    <property type="term" value="F:phosphatidylinositol bisphosphate binding"/>
    <property type="evidence" value="ECO:0007669"/>
    <property type="project" value="TreeGrafter"/>
</dbReference>
<dbReference type="PANTHER" id="PTHR10174:SF222">
    <property type="entry name" value="GH10083P-RELATED"/>
    <property type="match status" value="1"/>
</dbReference>
<dbReference type="InterPro" id="IPR001251">
    <property type="entry name" value="CRAL-TRIO_dom"/>
</dbReference>
<protein>
    <recommendedName>
        <fullName evidence="1">CRAL-TRIO domain-containing protein</fullName>
    </recommendedName>
</protein>
<accession>A0AAV1IWU5</accession>
<dbReference type="CDD" id="cd00170">
    <property type="entry name" value="SEC14"/>
    <property type="match status" value="1"/>
</dbReference>
<dbReference type="AlphaFoldDB" id="A0AAV1IWU5"/>
<dbReference type="GO" id="GO:0016020">
    <property type="term" value="C:membrane"/>
    <property type="evidence" value="ECO:0007669"/>
    <property type="project" value="TreeGrafter"/>
</dbReference>
<dbReference type="SUPFAM" id="SSF52087">
    <property type="entry name" value="CRAL/TRIO domain"/>
    <property type="match status" value="1"/>
</dbReference>
<organism evidence="2 3">
    <name type="scientific">Leptosia nina</name>
    <dbReference type="NCBI Taxonomy" id="320188"/>
    <lineage>
        <taxon>Eukaryota</taxon>
        <taxon>Metazoa</taxon>
        <taxon>Ecdysozoa</taxon>
        <taxon>Arthropoda</taxon>
        <taxon>Hexapoda</taxon>
        <taxon>Insecta</taxon>
        <taxon>Pterygota</taxon>
        <taxon>Neoptera</taxon>
        <taxon>Endopterygota</taxon>
        <taxon>Lepidoptera</taxon>
        <taxon>Glossata</taxon>
        <taxon>Ditrysia</taxon>
        <taxon>Papilionoidea</taxon>
        <taxon>Pieridae</taxon>
        <taxon>Pierinae</taxon>
        <taxon>Leptosia</taxon>
    </lineage>
</organism>
<dbReference type="InterPro" id="IPR036865">
    <property type="entry name" value="CRAL-TRIO_dom_sf"/>
</dbReference>
<proteinExistence type="predicted"/>
<evidence type="ECO:0000313" key="3">
    <source>
        <dbReference type="Proteomes" id="UP001497472"/>
    </source>
</evidence>
<evidence type="ECO:0000313" key="2">
    <source>
        <dbReference type="EMBL" id="CAK1541709.1"/>
    </source>
</evidence>
<dbReference type="EMBL" id="CAVLEF010000002">
    <property type="protein sequence ID" value="CAK1541709.1"/>
    <property type="molecule type" value="Genomic_DNA"/>
</dbReference>
<comment type="caution">
    <text evidence="2">The sequence shown here is derived from an EMBL/GenBank/DDBJ whole genome shotgun (WGS) entry which is preliminary data.</text>
</comment>
<feature type="domain" description="CRAL-TRIO" evidence="1">
    <location>
        <begin position="97"/>
        <end position="259"/>
    </location>
</feature>
<sequence>MVTVLQDEVLQFNADTLDSMRKEINLARPGEMEEAVNILKTWIQQQPHLKKKDFSDHYIEATILTAKGSVEQAKKQIDKICTMRTLVPQFFGITNLPEDIKNVLGVGSVVIMPKLNKLNQRIYVLQVHGPVTSSSQFLDFYRFGFVLGDYMKEHDYITSYQCVVDIRKANISDLVGYMNPMELRQVLTLIVECYGLRIKGIHLVSNSKLIDTFIGILKTLLKPKMVQRLQHHTDCSSLVEAIGKEYLPEDLGGTEPTIKETRARWTEVLYASKFLDYLREMNKATTDENCRPRHKFNEEYAGMPGTFRVLSVD</sequence>